<dbReference type="Proteomes" id="UP000250088">
    <property type="component" value="Chromosome"/>
</dbReference>
<evidence type="ECO:0000313" key="4">
    <source>
        <dbReference type="Proteomes" id="UP000250088"/>
    </source>
</evidence>
<protein>
    <recommendedName>
        <fullName evidence="2">Leucine-binding protein domain-containing protein</fullName>
    </recommendedName>
</protein>
<evidence type="ECO:0000259" key="2">
    <source>
        <dbReference type="Pfam" id="PF13458"/>
    </source>
</evidence>
<keyword evidence="4" id="KW-1185">Reference proteome</keyword>
<dbReference type="EMBL" id="CP019893">
    <property type="protein sequence ID" value="ARS89543.1"/>
    <property type="molecule type" value="Genomic_DNA"/>
</dbReference>
<keyword evidence="1" id="KW-0732">Signal</keyword>
<gene>
    <name evidence="3" type="ORF">B1756_07170</name>
</gene>
<feature type="domain" description="Leucine-binding protein" evidence="2">
    <location>
        <begin position="29"/>
        <end position="367"/>
    </location>
</feature>
<name>A0A2Z2HRX7_9EURY</name>
<proteinExistence type="predicted"/>
<dbReference type="PANTHER" id="PTHR30483:SF6">
    <property type="entry name" value="PERIPLASMIC BINDING PROTEIN OF ABC TRANSPORTER FOR NATURAL AMINO ACIDS"/>
    <property type="match status" value="1"/>
</dbReference>
<evidence type="ECO:0000256" key="1">
    <source>
        <dbReference type="ARBA" id="ARBA00022729"/>
    </source>
</evidence>
<dbReference type="SUPFAM" id="SSF53822">
    <property type="entry name" value="Periplasmic binding protein-like I"/>
    <property type="match status" value="1"/>
</dbReference>
<sequence length="404" mass="43457">MASIGVAGLAGCLGGENGANGESPEDADEIVIGCPTALSGAFAPYGEAERDGGILAAQHLEEEFDVSIEIVEGDSEADPNAAVERIEDMVINDGAHMAFGGVSSAVAIATGSWGTENQVPVSVHGGSDDITGAECASYMFSPYMSNSMQVAPTAPAMADLEDEWFLLYSDYTWGHTARDAYEEALEAEGADVIGAEGVPFPETEYGPYLNAAEQSGADGIALLTAGLDQRSVTQEILSRGIEDEYTFSMHQTEDVSLFGIDPASAALLDVNAQGWSAGLDVPEDWLDEIAQVSDHSPFVRHYMGYVSVDQLVRASMRADSLEGEAIRDELRGHVIENDLIYDLQPTDEQLYWREADNQLVQPTYVTRGLDVDDQQTDPYDVWFEVTDVMQGEEASPEPDPECEL</sequence>
<dbReference type="InterPro" id="IPR028082">
    <property type="entry name" value="Peripla_BP_I"/>
</dbReference>
<evidence type="ECO:0000313" key="3">
    <source>
        <dbReference type="EMBL" id="ARS89543.1"/>
    </source>
</evidence>
<dbReference type="Gene3D" id="3.40.50.2300">
    <property type="match status" value="2"/>
</dbReference>
<dbReference type="PANTHER" id="PTHR30483">
    <property type="entry name" value="LEUCINE-SPECIFIC-BINDING PROTEIN"/>
    <property type="match status" value="1"/>
</dbReference>
<dbReference type="InterPro" id="IPR051010">
    <property type="entry name" value="BCAA_transport"/>
</dbReference>
<dbReference type="Pfam" id="PF13458">
    <property type="entry name" value="Peripla_BP_6"/>
    <property type="match status" value="1"/>
</dbReference>
<reference evidence="4" key="1">
    <citation type="submission" date="2017-02" db="EMBL/GenBank/DDBJ databases">
        <title>Natronthermophilus aegyptiacus gen. nov.,sp. nov., an aerobic, extremely halophilic alkalithermophilic archaeon isolated from the athalassohaline Wadi An Natrun, Egypt.</title>
        <authorList>
            <person name="Zhao B."/>
        </authorList>
    </citation>
    <scope>NUCLEOTIDE SEQUENCE [LARGE SCALE GENOMIC DNA]</scope>
    <source>
        <strain evidence="4">JW/NM-HA 15</strain>
    </source>
</reference>
<dbReference type="KEGG" id="naj:B1756_07170"/>
<dbReference type="InterPro" id="IPR028081">
    <property type="entry name" value="Leu-bd"/>
</dbReference>
<organism evidence="3 4">
    <name type="scientific">Natrarchaeobaculum aegyptiacum</name>
    <dbReference type="NCBI Taxonomy" id="745377"/>
    <lineage>
        <taxon>Archaea</taxon>
        <taxon>Methanobacteriati</taxon>
        <taxon>Methanobacteriota</taxon>
        <taxon>Stenosarchaea group</taxon>
        <taxon>Halobacteria</taxon>
        <taxon>Halobacteriales</taxon>
        <taxon>Natrialbaceae</taxon>
        <taxon>Natrarchaeobaculum</taxon>
    </lineage>
</organism>
<dbReference type="AlphaFoldDB" id="A0A2Z2HRX7"/>
<accession>A0A2Z2HRX7</accession>